<proteinExistence type="inferred from homology"/>
<keyword evidence="2" id="KW-0378">Hydrolase</keyword>
<organism evidence="4 5">
    <name type="scientific">Corynebacterium halotolerans YIM 70093 = DSM 44683</name>
    <dbReference type="NCBI Taxonomy" id="1121362"/>
    <lineage>
        <taxon>Bacteria</taxon>
        <taxon>Bacillati</taxon>
        <taxon>Actinomycetota</taxon>
        <taxon>Actinomycetes</taxon>
        <taxon>Mycobacteriales</taxon>
        <taxon>Corynebacteriaceae</taxon>
        <taxon>Corynebacterium</taxon>
    </lineage>
</organism>
<comment type="similarity">
    <text evidence="1">Belongs to the 'GDXG' lipolytic enzyme family.</text>
</comment>
<name>M1NI74_9CORY</name>
<dbReference type="GO" id="GO:0016787">
    <property type="term" value="F:hydrolase activity"/>
    <property type="evidence" value="ECO:0007669"/>
    <property type="project" value="UniProtKB-KW"/>
</dbReference>
<dbReference type="InterPro" id="IPR013094">
    <property type="entry name" value="AB_hydrolase_3"/>
</dbReference>
<dbReference type="OrthoDB" id="3181909at2"/>
<feature type="domain" description="Alpha/beta hydrolase fold-3" evidence="3">
    <location>
        <begin position="89"/>
        <end position="300"/>
    </location>
</feature>
<dbReference type="PANTHER" id="PTHR48081">
    <property type="entry name" value="AB HYDROLASE SUPERFAMILY PROTEIN C4A8.06C"/>
    <property type="match status" value="1"/>
</dbReference>
<evidence type="ECO:0000256" key="2">
    <source>
        <dbReference type="ARBA" id="ARBA00022801"/>
    </source>
</evidence>
<dbReference type="EMBL" id="CP003697">
    <property type="protein sequence ID" value="AGF71103.1"/>
    <property type="molecule type" value="Genomic_DNA"/>
</dbReference>
<dbReference type="STRING" id="1121362.A605_00435"/>
<dbReference type="KEGG" id="chn:A605_00435"/>
<dbReference type="RefSeq" id="WP_015399527.1">
    <property type="nucleotide sequence ID" value="NC_020302.1"/>
</dbReference>
<keyword evidence="5" id="KW-1185">Reference proteome</keyword>
<evidence type="ECO:0000259" key="3">
    <source>
        <dbReference type="Pfam" id="PF07859"/>
    </source>
</evidence>
<dbReference type="AlphaFoldDB" id="M1NI74"/>
<evidence type="ECO:0000256" key="1">
    <source>
        <dbReference type="ARBA" id="ARBA00010515"/>
    </source>
</evidence>
<accession>M1NI74</accession>
<dbReference type="HOGENOM" id="CLU_012494_6_4_11"/>
<dbReference type="SUPFAM" id="SSF53474">
    <property type="entry name" value="alpha/beta-Hydrolases"/>
    <property type="match status" value="1"/>
</dbReference>
<sequence length="326" mass="35635">MRVDKDEFTGRAIAKDALPPLEAFRRAGGLPFHEYSVEDVRRMYVENCEAAPLHETHTPEQSDFEVGAFHVRLYDPRSKTERSNPTAGILFVHGGGWIMGNLRTHHFVARRLSVRTGLPLLAVDYRLAPEHRYPAAIDDCREAMDWFLERDDLHGVRLSSLSLVGDSAGGQLATVLTNEAVAGGVKNPIDSQVLLYPVTDLTEGNITTSASYQRVVAGFPLVAETMEWFADAYVSKEVDRSASDLSPLQAVLPEGLPASYVITVDNDPLAEEGARYAAKLAAAGAPVQYEHLVGYAHGLFTSAGRIPTGEHYVNKAADFIVENTSV</sequence>
<dbReference type="PANTHER" id="PTHR48081:SF8">
    <property type="entry name" value="ALPHA_BETA HYDROLASE FOLD-3 DOMAIN-CONTAINING PROTEIN-RELATED"/>
    <property type="match status" value="1"/>
</dbReference>
<evidence type="ECO:0000313" key="5">
    <source>
        <dbReference type="Proteomes" id="UP000011723"/>
    </source>
</evidence>
<reference evidence="4 5" key="1">
    <citation type="journal article" date="2012" name="Stand. Genomic Sci.">
        <title>Genome sequence of the halotolerant bacterium Corynebacterium halotolerans type strain YIM 70093(T) (= DSM 44683(T)).</title>
        <authorList>
            <person name="Ruckert C."/>
            <person name="Albersmeier A."/>
            <person name="Al-Dilaimi A."/>
            <person name="Niehaus K."/>
            <person name="Szczepanowski R."/>
            <person name="Kalinowski J."/>
        </authorList>
    </citation>
    <scope>NUCLEOTIDE SEQUENCE [LARGE SCALE GENOMIC DNA]</scope>
    <source>
        <strain evidence="4">YIM 70093</strain>
    </source>
</reference>
<dbReference type="eggNOG" id="COG0657">
    <property type="taxonomic scope" value="Bacteria"/>
</dbReference>
<evidence type="ECO:0000313" key="4">
    <source>
        <dbReference type="EMBL" id="AGF71103.1"/>
    </source>
</evidence>
<dbReference type="Pfam" id="PF07859">
    <property type="entry name" value="Abhydrolase_3"/>
    <property type="match status" value="1"/>
</dbReference>
<dbReference type="Gene3D" id="3.40.50.1820">
    <property type="entry name" value="alpha/beta hydrolase"/>
    <property type="match status" value="1"/>
</dbReference>
<gene>
    <name evidence="4" type="ORF">A605_00435</name>
</gene>
<dbReference type="InterPro" id="IPR050300">
    <property type="entry name" value="GDXG_lipolytic_enzyme"/>
</dbReference>
<dbReference type="InterPro" id="IPR002168">
    <property type="entry name" value="Lipase_GDXG_HIS_AS"/>
</dbReference>
<dbReference type="Proteomes" id="UP000011723">
    <property type="component" value="Chromosome"/>
</dbReference>
<dbReference type="InterPro" id="IPR029058">
    <property type="entry name" value="AB_hydrolase_fold"/>
</dbReference>
<dbReference type="PATRIC" id="fig|1121362.3.peg.83"/>
<protein>
    <submittedName>
        <fullName evidence="4">Lipase/esterase</fullName>
    </submittedName>
</protein>
<dbReference type="PROSITE" id="PS01173">
    <property type="entry name" value="LIPASE_GDXG_HIS"/>
    <property type="match status" value="1"/>
</dbReference>